<dbReference type="AlphaFoldDB" id="A0A7R8VJ80"/>
<sequence>MFTKTLHGVIKLQYAFLLLKKDMLYSACLPSNEVESKNGTIFIHAGLWPRVVQLAIWRMRLWWSFGGECPGGRRSGKKKIPSEPGCCPVCGVTVRSGELESHFVQELERLYKLSAVNRGRRQPLGHPITSNSNRRTDTLASTADGTPEGRWDEPREGVSGSSEQLHEKMFTGDKTGGPVFSVLMLEKDLGNDLDPLALILPLETLASCS</sequence>
<evidence type="ECO:0000259" key="2">
    <source>
        <dbReference type="Pfam" id="PF15926"/>
    </source>
</evidence>
<feature type="compositionally biased region" description="Polar residues" evidence="1">
    <location>
        <begin position="128"/>
        <end position="144"/>
    </location>
</feature>
<feature type="region of interest" description="Disordered" evidence="1">
    <location>
        <begin position="121"/>
        <end position="163"/>
    </location>
</feature>
<dbReference type="Pfam" id="PF15926">
    <property type="entry name" value="RNF220"/>
    <property type="match status" value="1"/>
</dbReference>
<accession>A0A7R8VJ80</accession>
<evidence type="ECO:0000256" key="1">
    <source>
        <dbReference type="SAM" id="MobiDB-lite"/>
    </source>
</evidence>
<organism evidence="3">
    <name type="scientific">Timema douglasi</name>
    <name type="common">Walking stick</name>
    <dbReference type="NCBI Taxonomy" id="61478"/>
    <lineage>
        <taxon>Eukaryota</taxon>
        <taxon>Metazoa</taxon>
        <taxon>Ecdysozoa</taxon>
        <taxon>Arthropoda</taxon>
        <taxon>Hexapoda</taxon>
        <taxon>Insecta</taxon>
        <taxon>Pterygota</taxon>
        <taxon>Neoptera</taxon>
        <taxon>Polyneoptera</taxon>
        <taxon>Phasmatodea</taxon>
        <taxon>Timematodea</taxon>
        <taxon>Timematoidea</taxon>
        <taxon>Timematidae</taxon>
        <taxon>Timema</taxon>
    </lineage>
</organism>
<gene>
    <name evidence="3" type="ORF">TDIB3V08_LOCUS4253</name>
</gene>
<proteinExistence type="predicted"/>
<evidence type="ECO:0000313" key="3">
    <source>
        <dbReference type="EMBL" id="CAD7197962.1"/>
    </source>
</evidence>
<feature type="domain" description="E3 ubiquitin-protein ligase RNF220 middle" evidence="2">
    <location>
        <begin position="81"/>
        <end position="151"/>
    </location>
</feature>
<protein>
    <recommendedName>
        <fullName evidence="2">E3 ubiquitin-protein ligase RNF220 middle domain-containing protein</fullName>
    </recommendedName>
</protein>
<reference evidence="3" key="1">
    <citation type="submission" date="2020-11" db="EMBL/GenBank/DDBJ databases">
        <authorList>
            <person name="Tran Van P."/>
        </authorList>
    </citation>
    <scope>NUCLEOTIDE SEQUENCE</scope>
</reference>
<dbReference type="EMBL" id="OA565929">
    <property type="protein sequence ID" value="CAD7197962.1"/>
    <property type="molecule type" value="Genomic_DNA"/>
</dbReference>
<feature type="compositionally biased region" description="Basic and acidic residues" evidence="1">
    <location>
        <begin position="147"/>
        <end position="156"/>
    </location>
</feature>
<dbReference type="InterPro" id="IPR031824">
    <property type="entry name" value="RNF220_mid"/>
</dbReference>
<name>A0A7R8VJ80_TIMDO</name>